<dbReference type="EMBL" id="CM000642">
    <property type="protein sequence ID" value="EED92074.1"/>
    <property type="molecule type" value="Genomic_DNA"/>
</dbReference>
<accession>B8C378</accession>
<dbReference type="eggNOG" id="ENOG502SGKD">
    <property type="taxonomic scope" value="Eukaryota"/>
</dbReference>
<protein>
    <submittedName>
        <fullName evidence="1">Uncharacterized protein</fullName>
    </submittedName>
</protein>
<dbReference type="Proteomes" id="UP000001449">
    <property type="component" value="Chromosome 5"/>
</dbReference>
<name>B8C378_THAPS</name>
<dbReference type="GeneID" id="7453229"/>
<keyword evidence="2" id="KW-1185">Reference proteome</keyword>
<organism evidence="1 2">
    <name type="scientific">Thalassiosira pseudonana</name>
    <name type="common">Marine diatom</name>
    <name type="synonym">Cyclotella nana</name>
    <dbReference type="NCBI Taxonomy" id="35128"/>
    <lineage>
        <taxon>Eukaryota</taxon>
        <taxon>Sar</taxon>
        <taxon>Stramenopiles</taxon>
        <taxon>Ochrophyta</taxon>
        <taxon>Bacillariophyta</taxon>
        <taxon>Coscinodiscophyceae</taxon>
        <taxon>Thalassiosirophycidae</taxon>
        <taxon>Thalassiosirales</taxon>
        <taxon>Thalassiosiraceae</taxon>
        <taxon>Thalassiosira</taxon>
    </lineage>
</organism>
<dbReference type="OMA" id="RECYFEP"/>
<gene>
    <name evidence="1" type="ORF">THAPSDRAFT_22802</name>
</gene>
<dbReference type="KEGG" id="tps:THAPSDRAFT_22802"/>
<reference evidence="1 2" key="2">
    <citation type="journal article" date="2008" name="Nature">
        <title>The Phaeodactylum genome reveals the evolutionary history of diatom genomes.</title>
        <authorList>
            <person name="Bowler C."/>
            <person name="Allen A.E."/>
            <person name="Badger J.H."/>
            <person name="Grimwood J."/>
            <person name="Jabbari K."/>
            <person name="Kuo A."/>
            <person name="Maheswari U."/>
            <person name="Martens C."/>
            <person name="Maumus F."/>
            <person name="Otillar R.P."/>
            <person name="Rayko E."/>
            <person name="Salamov A."/>
            <person name="Vandepoele K."/>
            <person name="Beszteri B."/>
            <person name="Gruber A."/>
            <person name="Heijde M."/>
            <person name="Katinka M."/>
            <person name="Mock T."/>
            <person name="Valentin K."/>
            <person name="Verret F."/>
            <person name="Berges J.A."/>
            <person name="Brownlee C."/>
            <person name="Cadoret J.P."/>
            <person name="Chiovitti A."/>
            <person name="Choi C.J."/>
            <person name="Coesel S."/>
            <person name="De Martino A."/>
            <person name="Detter J.C."/>
            <person name="Durkin C."/>
            <person name="Falciatore A."/>
            <person name="Fournet J."/>
            <person name="Haruta M."/>
            <person name="Huysman M.J."/>
            <person name="Jenkins B.D."/>
            <person name="Jiroutova K."/>
            <person name="Jorgensen R.E."/>
            <person name="Joubert Y."/>
            <person name="Kaplan A."/>
            <person name="Kroger N."/>
            <person name="Kroth P.G."/>
            <person name="La Roche J."/>
            <person name="Lindquist E."/>
            <person name="Lommer M."/>
            <person name="Martin-Jezequel V."/>
            <person name="Lopez P.J."/>
            <person name="Lucas S."/>
            <person name="Mangogna M."/>
            <person name="McGinnis K."/>
            <person name="Medlin L.K."/>
            <person name="Montsant A."/>
            <person name="Oudot-Le Secq M.P."/>
            <person name="Napoli C."/>
            <person name="Obornik M."/>
            <person name="Parker M.S."/>
            <person name="Petit J.L."/>
            <person name="Porcel B.M."/>
            <person name="Poulsen N."/>
            <person name="Robison M."/>
            <person name="Rychlewski L."/>
            <person name="Rynearson T.A."/>
            <person name="Schmutz J."/>
            <person name="Shapiro H."/>
            <person name="Siaut M."/>
            <person name="Stanley M."/>
            <person name="Sussman M.R."/>
            <person name="Taylor A.R."/>
            <person name="Vardi A."/>
            <person name="von Dassow P."/>
            <person name="Vyverman W."/>
            <person name="Willis A."/>
            <person name="Wyrwicz L.S."/>
            <person name="Rokhsar D.S."/>
            <person name="Weissenbach J."/>
            <person name="Armbrust E.V."/>
            <person name="Green B.R."/>
            <person name="Van de Peer Y."/>
            <person name="Grigoriev I.V."/>
        </authorList>
    </citation>
    <scope>NUCLEOTIDE SEQUENCE [LARGE SCALE GENOMIC DNA]</scope>
    <source>
        <strain evidence="1 2">CCMP1335</strain>
    </source>
</reference>
<reference evidence="1 2" key="1">
    <citation type="journal article" date="2004" name="Science">
        <title>The genome of the diatom Thalassiosira pseudonana: ecology, evolution, and metabolism.</title>
        <authorList>
            <person name="Armbrust E.V."/>
            <person name="Berges J.A."/>
            <person name="Bowler C."/>
            <person name="Green B.R."/>
            <person name="Martinez D."/>
            <person name="Putnam N.H."/>
            <person name="Zhou S."/>
            <person name="Allen A.E."/>
            <person name="Apt K.E."/>
            <person name="Bechner M."/>
            <person name="Brzezinski M.A."/>
            <person name="Chaal B.K."/>
            <person name="Chiovitti A."/>
            <person name="Davis A.K."/>
            <person name="Demarest M.S."/>
            <person name="Detter J.C."/>
            <person name="Glavina T."/>
            <person name="Goodstein D."/>
            <person name="Hadi M.Z."/>
            <person name="Hellsten U."/>
            <person name="Hildebrand M."/>
            <person name="Jenkins B.D."/>
            <person name="Jurka J."/>
            <person name="Kapitonov V.V."/>
            <person name="Kroger N."/>
            <person name="Lau W.W."/>
            <person name="Lane T.W."/>
            <person name="Larimer F.W."/>
            <person name="Lippmeier J.C."/>
            <person name="Lucas S."/>
            <person name="Medina M."/>
            <person name="Montsant A."/>
            <person name="Obornik M."/>
            <person name="Parker M.S."/>
            <person name="Palenik B."/>
            <person name="Pazour G.J."/>
            <person name="Richardson P.M."/>
            <person name="Rynearson T.A."/>
            <person name="Saito M.A."/>
            <person name="Schwartz D.C."/>
            <person name="Thamatrakoln K."/>
            <person name="Valentin K."/>
            <person name="Vardi A."/>
            <person name="Wilkerson F.P."/>
            <person name="Rokhsar D.S."/>
        </authorList>
    </citation>
    <scope>NUCLEOTIDE SEQUENCE [LARGE SCALE GENOMIC DNA]</scope>
    <source>
        <strain evidence="1 2">CCMP1335</strain>
    </source>
</reference>
<evidence type="ECO:0000313" key="1">
    <source>
        <dbReference type="EMBL" id="EED92074.1"/>
    </source>
</evidence>
<sequence>MARTLSAQIQIVGSTDTLLSSAAPQSKSQSISSYWWPSAEENGGLLGRLSALQNPADCSSPSTRFFVWRSKIKYQDDTRGLTAWAHAATSHLLHALTDGDQFEKYGSRVLIQDDKLWPMSKGCQHGPETRECYFEPLTTCRLNDTDPINYEQNDKVEVLLEPGNEYNRAVRTLYSSRKLWFRQTGKKYSWTGIPGGDKDHSEMAVIAACFAYYFSPRPWLRKEIDQRIRKSIPAGMNPDRTIGVPIRRSDKCQGHNITGSAAGELDCPPLESYLAGVKQFIAFDPLIENVIVTSEDKSACDEFLEFMKLELPSIRIIQNVGDVQQGTGSGSKLEAYTEGASNAAVVASALTSLHLHLRARYFVLTSKSTWTSTIAVMARAYGFASSEIFAIDIGRNKNTFSAYARKGCPDLRP</sequence>
<dbReference type="RefSeq" id="XP_002290322.1">
    <property type="nucleotide sequence ID" value="XM_002290286.1"/>
</dbReference>
<dbReference type="InParanoid" id="B8C378"/>
<dbReference type="FunFam" id="3.40.50.11350:FF:000038">
    <property type="entry name" value="Uncharacterized protein"/>
    <property type="match status" value="1"/>
</dbReference>
<dbReference type="GO" id="GO:0046921">
    <property type="term" value="F:alpha-(1-&gt;6)-fucosyltransferase activity"/>
    <property type="evidence" value="ECO:0000318"/>
    <property type="project" value="GO_Central"/>
</dbReference>
<dbReference type="AlphaFoldDB" id="B8C378"/>
<dbReference type="PaxDb" id="35128-Thaps22802"/>
<dbReference type="Gene3D" id="3.40.50.11350">
    <property type="match status" value="1"/>
</dbReference>
<dbReference type="PANTHER" id="PTHR13132">
    <property type="entry name" value="ALPHA- 1,6 -FUCOSYLTRANSFERASE"/>
    <property type="match status" value="1"/>
</dbReference>
<evidence type="ECO:0000313" key="2">
    <source>
        <dbReference type="Proteomes" id="UP000001449"/>
    </source>
</evidence>
<dbReference type="PANTHER" id="PTHR13132:SF29">
    <property type="entry name" value="ALPHA-(1,6)-FUCOSYLTRANSFERASE"/>
    <property type="match status" value="1"/>
</dbReference>
<dbReference type="GO" id="GO:0006487">
    <property type="term" value="P:protein N-linked glycosylation"/>
    <property type="evidence" value="ECO:0000318"/>
    <property type="project" value="GO_Central"/>
</dbReference>
<proteinExistence type="predicted"/>
<dbReference type="HOGENOM" id="CLU_666477_0_0_1"/>